<evidence type="ECO:0000256" key="4">
    <source>
        <dbReference type="SAM" id="MobiDB-lite"/>
    </source>
</evidence>
<feature type="non-terminal residue" evidence="6">
    <location>
        <position position="1"/>
    </location>
</feature>
<feature type="compositionally biased region" description="Basic and acidic residues" evidence="4">
    <location>
        <begin position="968"/>
        <end position="978"/>
    </location>
</feature>
<feature type="region of interest" description="Disordered" evidence="4">
    <location>
        <begin position="878"/>
        <end position="906"/>
    </location>
</feature>
<dbReference type="GO" id="GO:0032456">
    <property type="term" value="P:endocytic recycling"/>
    <property type="evidence" value="ECO:0007669"/>
    <property type="project" value="TreeGrafter"/>
</dbReference>
<name>A0A7L3VTD4_MOLAT</name>
<feature type="compositionally biased region" description="Basic and acidic residues" evidence="4">
    <location>
        <begin position="941"/>
        <end position="958"/>
    </location>
</feature>
<dbReference type="PANTHER" id="PTHR13196">
    <property type="entry name" value="DENN DOMAIN-CONTAINING"/>
    <property type="match status" value="1"/>
</dbReference>
<evidence type="ECO:0000256" key="3">
    <source>
        <dbReference type="ARBA" id="ARBA00023329"/>
    </source>
</evidence>
<dbReference type="Gene3D" id="3.30.450.200">
    <property type="match status" value="1"/>
</dbReference>
<evidence type="ECO:0000256" key="1">
    <source>
        <dbReference type="ARBA" id="ARBA00004132"/>
    </source>
</evidence>
<dbReference type="InterPro" id="IPR040032">
    <property type="entry name" value="DENND1A/B/C"/>
</dbReference>
<keyword evidence="3" id="KW-0968">Cytoplasmic vesicle</keyword>
<feature type="compositionally biased region" description="Basic and acidic residues" evidence="4">
    <location>
        <begin position="532"/>
        <end position="541"/>
    </location>
</feature>
<dbReference type="FunFam" id="3.40.50.11500:FF:000001">
    <property type="entry name" value="Putative DENN domain-containing protein 1A"/>
    <property type="match status" value="1"/>
</dbReference>
<feature type="region of interest" description="Disordered" evidence="4">
    <location>
        <begin position="396"/>
        <end position="503"/>
    </location>
</feature>
<feature type="non-terminal residue" evidence="6">
    <location>
        <position position="978"/>
    </location>
</feature>
<sequence>VSSHAINQVGQNFTFVLTDIDSKQRFGFCRLSSGAKSCFCILSYLPWFEVFYKLLNVLADYSAKGQDSQRSELLETFHKLTIPEPGTSVHLGVHSYFTVPDTRELPSIPENRNLTEYFVAVDVNNMLHLYASMLYERRILICCSKLSTLTACIHGSAAMLYPMFWQHVYIPVLPPHLLDYCCAPMPYLIGIHLSLMEKVRSMALEDVVILNVDTNTLETPFDDLQSLPNDVVSALKNRLKKVSTTTGDGVARAFLKAQAAFFGSYRNALKIEPGEPITFCEEAFVSHRSSVMRQFLQNAIQLQLFKQFIDGRLDLLNSGEGFSDVFEEEINMGEYAGSDKLYHQWLSTVRKGSGAILNTVKTKANPAMKTVYKFAKDHAKMGIKEVKNRLKQKDIAENGCSAVPEEPLPRTAPSPLPEKKDPKLREDRRPITVHFGQVRPPRPHVVKRPKSNIGVEGRRTSVPSPEQPQPYRALKESDSADGEDVGSPERDREPLPPSPLLSSKASEVNLLEDIFPSLEVEAQPQPLSQAKSLEDLRTPKEEAEQRCSFEYQRMDLGVSERNRIVPSMKLSHPYNKLWSMGHDDMAIPTKYSQSSPERPLAALGNMPPITRRPQSRDNGLAPAEKDESNPAIQGNITIPRPQGRKTPELGIVPPPPAPRASKHQAPAGSAEILTPQGRSPLVSDLIPEPFGAVSLKPEVQQSVSCSSRPSQLLCGAAGSAGMLQPERVKAEGAGNESELLLSLLDPLRTTAWPARAPQGSAPAPAFGALPSDFVPPAAAAFAQPLGYPAPAPAPFLQPSPNPFTQTLPGALPVSLVRAPRGSFTPSLGHAYSSSFITPTAAFYPAQRPQPPMATLSMPNLFSQAPAVPAAGSLLLQSHSPSPTSSLQPACLGAPSKPRTLQVGQPSTKVDPKQALALLASDPPLVPARPAKGLESVLLSSKSEETKDPFEDLLKKTKQDVSPTPGKVEQLRKRWETFE</sequence>
<dbReference type="Pfam" id="PF02141">
    <property type="entry name" value="DENN"/>
    <property type="match status" value="1"/>
</dbReference>
<dbReference type="Gene3D" id="3.40.50.11500">
    <property type="match status" value="1"/>
</dbReference>
<dbReference type="GO" id="GO:1901981">
    <property type="term" value="F:phosphatidylinositol phosphate binding"/>
    <property type="evidence" value="ECO:0007669"/>
    <property type="project" value="TreeGrafter"/>
</dbReference>
<evidence type="ECO:0000313" key="7">
    <source>
        <dbReference type="Proteomes" id="UP000553862"/>
    </source>
</evidence>
<dbReference type="Pfam" id="PF03455">
    <property type="entry name" value="dDENN"/>
    <property type="match status" value="1"/>
</dbReference>
<evidence type="ECO:0000259" key="5">
    <source>
        <dbReference type="PROSITE" id="PS50211"/>
    </source>
</evidence>
<gene>
    <name evidence="6" type="primary">Dennd1a</name>
    <name evidence="6" type="ORF">MOLATE_R05515</name>
</gene>
<dbReference type="SMART" id="SM00799">
    <property type="entry name" value="DENN"/>
    <property type="match status" value="1"/>
</dbReference>
<dbReference type="GO" id="GO:0005085">
    <property type="term" value="F:guanyl-nucleotide exchange factor activity"/>
    <property type="evidence" value="ECO:0007669"/>
    <property type="project" value="UniProtKB-KW"/>
</dbReference>
<accession>A0A7L3VTD4</accession>
<proteinExistence type="predicted"/>
<dbReference type="Gene3D" id="6.10.140.1000">
    <property type="match status" value="1"/>
</dbReference>
<reference evidence="6 7" key="1">
    <citation type="submission" date="2019-09" db="EMBL/GenBank/DDBJ databases">
        <title>Bird 10,000 Genomes (B10K) Project - Family phase.</title>
        <authorList>
            <person name="Zhang G."/>
        </authorList>
    </citation>
    <scope>NUCLEOTIDE SEQUENCE [LARGE SCALE GENOMIC DNA]</scope>
    <source>
        <strain evidence="6">OUT-0049</strain>
        <tissue evidence="6">Muscle</tissue>
    </source>
</reference>
<dbReference type="GO" id="GO:0006897">
    <property type="term" value="P:endocytosis"/>
    <property type="evidence" value="ECO:0007669"/>
    <property type="project" value="TreeGrafter"/>
</dbReference>
<dbReference type="SMART" id="SM00801">
    <property type="entry name" value="dDENN"/>
    <property type="match status" value="1"/>
</dbReference>
<evidence type="ECO:0000313" key="6">
    <source>
        <dbReference type="EMBL" id="NXV67226.1"/>
    </source>
</evidence>
<feature type="compositionally biased region" description="Basic and acidic residues" evidence="4">
    <location>
        <begin position="417"/>
        <end position="430"/>
    </location>
</feature>
<dbReference type="InterPro" id="IPR037516">
    <property type="entry name" value="Tripartite_DENN"/>
</dbReference>
<comment type="caution">
    <text evidence="6">The sequence shown here is derived from an EMBL/GenBank/DDBJ whole genome shotgun (WGS) entry which is preliminary data.</text>
</comment>
<protein>
    <submittedName>
        <fullName evidence="6">DEN1A protein</fullName>
    </submittedName>
</protein>
<keyword evidence="7" id="KW-1185">Reference proteome</keyword>
<feature type="region of interest" description="Disordered" evidence="4">
    <location>
        <begin position="936"/>
        <end position="978"/>
    </location>
</feature>
<dbReference type="AlphaFoldDB" id="A0A7L3VTD4"/>
<organism evidence="6 7">
    <name type="scientific">Molothrus ater</name>
    <name type="common">Brown-headed cowbird</name>
    <dbReference type="NCBI Taxonomy" id="84834"/>
    <lineage>
        <taxon>Eukaryota</taxon>
        <taxon>Metazoa</taxon>
        <taxon>Chordata</taxon>
        <taxon>Craniata</taxon>
        <taxon>Vertebrata</taxon>
        <taxon>Euteleostomi</taxon>
        <taxon>Archelosauria</taxon>
        <taxon>Archosauria</taxon>
        <taxon>Dinosauria</taxon>
        <taxon>Saurischia</taxon>
        <taxon>Theropoda</taxon>
        <taxon>Coelurosauria</taxon>
        <taxon>Aves</taxon>
        <taxon>Neognathae</taxon>
        <taxon>Neoaves</taxon>
        <taxon>Telluraves</taxon>
        <taxon>Australaves</taxon>
        <taxon>Passeriformes</taxon>
        <taxon>Passeroidea</taxon>
        <taxon>Icteridae</taxon>
        <taxon>Molothrus</taxon>
    </lineage>
</organism>
<dbReference type="PROSITE" id="PS50211">
    <property type="entry name" value="DENN"/>
    <property type="match status" value="1"/>
</dbReference>
<dbReference type="GO" id="GO:0005829">
    <property type="term" value="C:cytosol"/>
    <property type="evidence" value="ECO:0007669"/>
    <property type="project" value="TreeGrafter"/>
</dbReference>
<dbReference type="InterPro" id="IPR001194">
    <property type="entry name" value="cDENN_dom"/>
</dbReference>
<dbReference type="FunFam" id="3.30.450.200:FF:000003">
    <property type="entry name" value="DENN domain containing 1A"/>
    <property type="match status" value="1"/>
</dbReference>
<feature type="region of interest" description="Disordered" evidence="4">
    <location>
        <begin position="591"/>
        <end position="675"/>
    </location>
</feature>
<dbReference type="Proteomes" id="UP000553862">
    <property type="component" value="Unassembled WGS sequence"/>
</dbReference>
<keyword evidence="2" id="KW-0344">Guanine-nucleotide releasing factor</keyword>
<comment type="subcellular location">
    <subcellularLocation>
        <location evidence="1">Cytoplasmic vesicle</location>
        <location evidence="1">Clathrin-coated vesicle</location>
    </subcellularLocation>
</comment>
<dbReference type="GO" id="GO:0030136">
    <property type="term" value="C:clathrin-coated vesicle"/>
    <property type="evidence" value="ECO:0007669"/>
    <property type="project" value="UniProtKB-SubCell"/>
</dbReference>
<dbReference type="PANTHER" id="PTHR13196:SF22">
    <property type="entry name" value="DENN DOMAIN-CONTAINING PROTEIN 1A"/>
    <property type="match status" value="1"/>
</dbReference>
<dbReference type="InterPro" id="IPR043153">
    <property type="entry name" value="DENN_C"/>
</dbReference>
<feature type="region of interest" description="Disordered" evidence="4">
    <location>
        <begin position="521"/>
        <end position="541"/>
    </location>
</feature>
<feature type="domain" description="UDENN" evidence="5">
    <location>
        <begin position="1"/>
        <end position="319"/>
    </location>
</feature>
<dbReference type="InterPro" id="IPR005112">
    <property type="entry name" value="dDENN_dom"/>
</dbReference>
<feature type="compositionally biased region" description="Basic residues" evidence="4">
    <location>
        <begin position="441"/>
        <end position="450"/>
    </location>
</feature>
<feature type="compositionally biased region" description="Polar residues" evidence="4">
    <location>
        <begin position="878"/>
        <end position="887"/>
    </location>
</feature>
<evidence type="ECO:0000256" key="2">
    <source>
        <dbReference type="ARBA" id="ARBA00022658"/>
    </source>
</evidence>
<dbReference type="EMBL" id="VZUF01143536">
    <property type="protein sequence ID" value="NXV67226.1"/>
    <property type="molecule type" value="Genomic_DNA"/>
</dbReference>